<dbReference type="Gene3D" id="1.10.10.10">
    <property type="entry name" value="Winged helix-like DNA-binding domain superfamily/Winged helix DNA-binding domain"/>
    <property type="match status" value="1"/>
</dbReference>
<proteinExistence type="predicted"/>
<dbReference type="Proteomes" id="UP000239590">
    <property type="component" value="Unassembled WGS sequence"/>
</dbReference>
<protein>
    <submittedName>
        <fullName evidence="2">MarR family transcriptional regulator</fullName>
    </submittedName>
</protein>
<name>A0A2S7ISM2_9BACT</name>
<dbReference type="SMART" id="SM00347">
    <property type="entry name" value="HTH_MARR"/>
    <property type="match status" value="1"/>
</dbReference>
<dbReference type="Pfam" id="PF12802">
    <property type="entry name" value="MarR_2"/>
    <property type="match status" value="1"/>
</dbReference>
<feature type="domain" description="HTH marR-type" evidence="1">
    <location>
        <begin position="18"/>
        <end position="152"/>
    </location>
</feature>
<sequence length="192" mass="22240">MMDKELRKKLEAFKVQRNRIMGRLLSRAFRIVVDVSSQKLAEAGYESYRLSHLVLMVHIQVDGSTINELAASLGITKQAVSKIVKELQEQGYVETEKHPDDARSVLVKITNKGARFTLEWQYCTKVVDQKFEEILGTERLEQLKDILLDLADYHENKLKEELTEASEGRRTQWLDMLQQKTANYPLQSTKKK</sequence>
<dbReference type="InterPro" id="IPR039422">
    <property type="entry name" value="MarR/SlyA-like"/>
</dbReference>
<dbReference type="InterPro" id="IPR036390">
    <property type="entry name" value="WH_DNA-bd_sf"/>
</dbReference>
<dbReference type="OrthoDB" id="948423at2"/>
<dbReference type="EMBL" id="PTRA01000001">
    <property type="protein sequence ID" value="PQA60672.1"/>
    <property type="molecule type" value="Genomic_DNA"/>
</dbReference>
<dbReference type="CDD" id="cd00090">
    <property type="entry name" value="HTH_ARSR"/>
    <property type="match status" value="1"/>
</dbReference>
<gene>
    <name evidence="2" type="ORF">C5O19_13965</name>
</gene>
<dbReference type="SUPFAM" id="SSF46785">
    <property type="entry name" value="Winged helix' DNA-binding domain"/>
    <property type="match status" value="1"/>
</dbReference>
<dbReference type="PANTHER" id="PTHR33164:SF57">
    <property type="entry name" value="MARR-FAMILY TRANSCRIPTIONAL REGULATOR"/>
    <property type="match status" value="1"/>
</dbReference>
<comment type="caution">
    <text evidence="2">The sequence shown here is derived from an EMBL/GenBank/DDBJ whole genome shotgun (WGS) entry which is preliminary data.</text>
</comment>
<dbReference type="GO" id="GO:0003700">
    <property type="term" value="F:DNA-binding transcription factor activity"/>
    <property type="evidence" value="ECO:0007669"/>
    <property type="project" value="InterPro"/>
</dbReference>
<dbReference type="GO" id="GO:0006950">
    <property type="term" value="P:response to stress"/>
    <property type="evidence" value="ECO:0007669"/>
    <property type="project" value="TreeGrafter"/>
</dbReference>
<dbReference type="InterPro" id="IPR000835">
    <property type="entry name" value="HTH_MarR-typ"/>
</dbReference>
<evidence type="ECO:0000259" key="1">
    <source>
        <dbReference type="PROSITE" id="PS50995"/>
    </source>
</evidence>
<accession>A0A2S7ISM2</accession>
<dbReference type="PRINTS" id="PR00598">
    <property type="entry name" value="HTHMARR"/>
</dbReference>
<reference evidence="3" key="1">
    <citation type="submission" date="2018-02" db="EMBL/GenBank/DDBJ databases">
        <title>Genome sequencing of Solimonas sp. HR-BB.</title>
        <authorList>
            <person name="Lee Y."/>
            <person name="Jeon C.O."/>
        </authorList>
    </citation>
    <scope>NUCLEOTIDE SEQUENCE [LARGE SCALE GENOMIC DNA]</scope>
    <source>
        <strain evidence="3">HR-U</strain>
    </source>
</reference>
<dbReference type="InterPro" id="IPR036388">
    <property type="entry name" value="WH-like_DNA-bd_sf"/>
</dbReference>
<dbReference type="AlphaFoldDB" id="A0A2S7ISM2"/>
<dbReference type="InterPro" id="IPR011991">
    <property type="entry name" value="ArsR-like_HTH"/>
</dbReference>
<evidence type="ECO:0000313" key="2">
    <source>
        <dbReference type="EMBL" id="PQA60672.1"/>
    </source>
</evidence>
<dbReference type="PANTHER" id="PTHR33164">
    <property type="entry name" value="TRANSCRIPTIONAL REGULATOR, MARR FAMILY"/>
    <property type="match status" value="1"/>
</dbReference>
<keyword evidence="3" id="KW-1185">Reference proteome</keyword>
<evidence type="ECO:0000313" key="3">
    <source>
        <dbReference type="Proteomes" id="UP000239590"/>
    </source>
</evidence>
<organism evidence="2 3">
    <name type="scientific">Siphonobacter curvatus</name>
    <dbReference type="NCBI Taxonomy" id="2094562"/>
    <lineage>
        <taxon>Bacteria</taxon>
        <taxon>Pseudomonadati</taxon>
        <taxon>Bacteroidota</taxon>
        <taxon>Cytophagia</taxon>
        <taxon>Cytophagales</taxon>
        <taxon>Cytophagaceae</taxon>
        <taxon>Siphonobacter</taxon>
    </lineage>
</organism>
<dbReference type="PROSITE" id="PS50995">
    <property type="entry name" value="HTH_MARR_2"/>
    <property type="match status" value="1"/>
</dbReference>